<proteinExistence type="predicted"/>
<dbReference type="Proteomes" id="UP000246464">
    <property type="component" value="Chromosome 13"/>
</dbReference>
<gene>
    <name evidence="3" type="ORF">SMAX5B_008848</name>
</gene>
<organism evidence="3 4">
    <name type="scientific">Scophthalmus maximus</name>
    <name type="common">Turbot</name>
    <name type="synonym">Psetta maxima</name>
    <dbReference type="NCBI Taxonomy" id="52904"/>
    <lineage>
        <taxon>Eukaryota</taxon>
        <taxon>Metazoa</taxon>
        <taxon>Chordata</taxon>
        <taxon>Craniata</taxon>
        <taxon>Vertebrata</taxon>
        <taxon>Euteleostomi</taxon>
        <taxon>Actinopterygii</taxon>
        <taxon>Neopterygii</taxon>
        <taxon>Teleostei</taxon>
        <taxon>Neoteleostei</taxon>
        <taxon>Acanthomorphata</taxon>
        <taxon>Carangaria</taxon>
        <taxon>Pleuronectiformes</taxon>
        <taxon>Pleuronectoidei</taxon>
        <taxon>Scophthalmidae</taxon>
        <taxon>Scophthalmus</taxon>
    </lineage>
</organism>
<reference evidence="3 4" key="1">
    <citation type="submission" date="2017-12" db="EMBL/GenBank/DDBJ databases">
        <title>Integrating genomic resources of turbot (Scophthalmus maximus) in depth evaluation of genetic and physical mapping variation across individuals.</title>
        <authorList>
            <person name="Martinez P."/>
        </authorList>
    </citation>
    <scope>NUCLEOTIDE SEQUENCE [LARGE SCALE GENOMIC DNA]</scope>
</reference>
<keyword evidence="2" id="KW-0472">Membrane</keyword>
<evidence type="ECO:0000256" key="1">
    <source>
        <dbReference type="SAM" id="MobiDB-lite"/>
    </source>
</evidence>
<feature type="compositionally biased region" description="Basic and acidic residues" evidence="1">
    <location>
        <begin position="96"/>
        <end position="105"/>
    </location>
</feature>
<keyword evidence="2" id="KW-1133">Transmembrane helix</keyword>
<feature type="region of interest" description="Disordered" evidence="1">
    <location>
        <begin position="96"/>
        <end position="115"/>
    </location>
</feature>
<evidence type="ECO:0000313" key="4">
    <source>
        <dbReference type="Proteomes" id="UP000246464"/>
    </source>
</evidence>
<accession>A0A2U9C7Q0</accession>
<keyword evidence="2" id="KW-0812">Transmembrane</keyword>
<evidence type="ECO:0000313" key="3">
    <source>
        <dbReference type="EMBL" id="AWP12150.1"/>
    </source>
</evidence>
<protein>
    <submittedName>
        <fullName evidence="3">Uncharacterized protein</fullName>
    </submittedName>
</protein>
<keyword evidence="4" id="KW-1185">Reference proteome</keyword>
<name>A0A2U9C7Q0_SCOMX</name>
<dbReference type="EMBL" id="CP026255">
    <property type="protein sequence ID" value="AWP12150.1"/>
    <property type="molecule type" value="Genomic_DNA"/>
</dbReference>
<sequence length="115" mass="12704">MPEVAHLASMKPQLPTVTPQPSFHATSLTLRALTSATTLLPWEELHMQVHTILIIVIFCVVCLLLLMAFAYAFCFHCSIRSSPKDSHRATACSLDREDATYKRSSSDSQSVGNIV</sequence>
<dbReference type="AlphaFoldDB" id="A0A2U9C7Q0"/>
<feature type="transmembrane region" description="Helical" evidence="2">
    <location>
        <begin position="49"/>
        <end position="74"/>
    </location>
</feature>
<evidence type="ECO:0000256" key="2">
    <source>
        <dbReference type="SAM" id="Phobius"/>
    </source>
</evidence>
<feature type="compositionally biased region" description="Polar residues" evidence="1">
    <location>
        <begin position="106"/>
        <end position="115"/>
    </location>
</feature>